<evidence type="ECO:0000313" key="1">
    <source>
        <dbReference type="EMBL" id="AKB78612.1"/>
    </source>
</evidence>
<name>A0A0E3SEK0_9EURY</name>
<dbReference type="HOGENOM" id="CLU_208219_0_0_2"/>
<organism evidence="1 2">
    <name type="scientific">Methanosarcina horonobensis HB-1 = JCM 15518</name>
    <dbReference type="NCBI Taxonomy" id="1434110"/>
    <lineage>
        <taxon>Archaea</taxon>
        <taxon>Methanobacteriati</taxon>
        <taxon>Methanobacteriota</taxon>
        <taxon>Stenosarchaea group</taxon>
        <taxon>Methanomicrobia</taxon>
        <taxon>Methanosarcinales</taxon>
        <taxon>Methanosarcinaceae</taxon>
        <taxon>Methanosarcina</taxon>
    </lineage>
</organism>
<dbReference type="RefSeq" id="WP_048139711.1">
    <property type="nucleotide sequence ID" value="NZ_CP009516.1"/>
</dbReference>
<dbReference type="OrthoDB" id="104518at2157"/>
<evidence type="ECO:0000313" key="2">
    <source>
        <dbReference type="Proteomes" id="UP000033101"/>
    </source>
</evidence>
<protein>
    <submittedName>
        <fullName evidence="1">Uncharacterized protein</fullName>
    </submittedName>
</protein>
<dbReference type="EMBL" id="CP009516">
    <property type="protein sequence ID" value="AKB78612.1"/>
    <property type="molecule type" value="Genomic_DNA"/>
</dbReference>
<dbReference type="KEGG" id="mhor:MSHOH_2129"/>
<keyword evidence="2" id="KW-1185">Reference proteome</keyword>
<dbReference type="Proteomes" id="UP000033101">
    <property type="component" value="Chromosome"/>
</dbReference>
<dbReference type="AlphaFoldDB" id="A0A0E3SEK0"/>
<proteinExistence type="predicted"/>
<dbReference type="GeneID" id="24831370"/>
<sequence>MAYRAPSRVSGKISGKNILCFIGLHKWKRSGGLNVYASNVREKYFVCERCGKKKTVYEPKKD</sequence>
<gene>
    <name evidence="1" type="ORF">MSHOH_2129</name>
</gene>
<accession>A0A0E3SEK0</accession>
<dbReference type="PATRIC" id="fig|1434110.4.peg.2704"/>
<reference evidence="1 2" key="1">
    <citation type="submission" date="2014-07" db="EMBL/GenBank/DDBJ databases">
        <title>Methanogenic archaea and the global carbon cycle.</title>
        <authorList>
            <person name="Henriksen J.R."/>
            <person name="Luke J."/>
            <person name="Reinhart S."/>
            <person name="Benedict M.N."/>
            <person name="Youngblut N.D."/>
            <person name="Metcalf M.E."/>
            <person name="Whitaker R.J."/>
            <person name="Metcalf W.W."/>
        </authorList>
    </citation>
    <scope>NUCLEOTIDE SEQUENCE [LARGE SCALE GENOMIC DNA]</scope>
    <source>
        <strain evidence="1 2">HB-1</strain>
    </source>
</reference>